<evidence type="ECO:0000313" key="8">
    <source>
        <dbReference type="EMBL" id="ABO94691.1"/>
    </source>
</evidence>
<organism evidence="8 9">
    <name type="scientific">Ostreococcus lucimarinus (strain CCE9901)</name>
    <dbReference type="NCBI Taxonomy" id="436017"/>
    <lineage>
        <taxon>Eukaryota</taxon>
        <taxon>Viridiplantae</taxon>
        <taxon>Chlorophyta</taxon>
        <taxon>Mamiellophyceae</taxon>
        <taxon>Mamiellales</taxon>
        <taxon>Bathycoccaceae</taxon>
        <taxon>Ostreococcus</taxon>
    </lineage>
</organism>
<evidence type="ECO:0000259" key="7">
    <source>
        <dbReference type="Pfam" id="PF05182"/>
    </source>
</evidence>
<dbReference type="AlphaFoldDB" id="A4RT12"/>
<evidence type="ECO:0000313" key="9">
    <source>
        <dbReference type="Proteomes" id="UP000001568"/>
    </source>
</evidence>
<evidence type="ECO:0000256" key="2">
    <source>
        <dbReference type="ARBA" id="ARBA00007459"/>
    </source>
</evidence>
<dbReference type="Pfam" id="PF05182">
    <property type="entry name" value="Fip1"/>
    <property type="match status" value="1"/>
</dbReference>
<comment type="similarity">
    <text evidence="2">Belongs to the FIP1 family.</text>
</comment>
<dbReference type="Gramene" id="ABO94691">
    <property type="protein sequence ID" value="ABO94691"/>
    <property type="gene ID" value="OSTLU_119510"/>
</dbReference>
<dbReference type="OrthoDB" id="1917198at2759"/>
<dbReference type="RefSeq" id="XP_001416398.1">
    <property type="nucleotide sequence ID" value="XM_001416361.1"/>
</dbReference>
<reference evidence="8 9" key="1">
    <citation type="journal article" date="2007" name="Proc. Natl. Acad. Sci. U.S.A.">
        <title>The tiny eukaryote Ostreococcus provides genomic insights into the paradox of plankton speciation.</title>
        <authorList>
            <person name="Palenik B."/>
            <person name="Grimwood J."/>
            <person name="Aerts A."/>
            <person name="Rouze P."/>
            <person name="Salamov A."/>
            <person name="Putnam N."/>
            <person name="Dupont C."/>
            <person name="Jorgensen R."/>
            <person name="Derelle E."/>
            <person name="Rombauts S."/>
            <person name="Zhou K."/>
            <person name="Otillar R."/>
            <person name="Merchant S.S."/>
            <person name="Podell S."/>
            <person name="Gaasterland T."/>
            <person name="Napoli C."/>
            <person name="Gendler K."/>
            <person name="Manuell A."/>
            <person name="Tai V."/>
            <person name="Vallon O."/>
            <person name="Piganeau G."/>
            <person name="Jancek S."/>
            <person name="Heijde M."/>
            <person name="Jabbari K."/>
            <person name="Bowler C."/>
            <person name="Lohr M."/>
            <person name="Robbens S."/>
            <person name="Werner G."/>
            <person name="Dubchak I."/>
            <person name="Pazour G.J."/>
            <person name="Ren Q."/>
            <person name="Paulsen I."/>
            <person name="Delwiche C."/>
            <person name="Schmutz J."/>
            <person name="Rokhsar D."/>
            <person name="Van de Peer Y."/>
            <person name="Moreau H."/>
            <person name="Grigoriev I.V."/>
        </authorList>
    </citation>
    <scope>NUCLEOTIDE SEQUENCE [LARGE SCALE GENOMIC DNA]</scope>
    <source>
        <strain evidence="8 9">CCE9901</strain>
    </source>
</reference>
<feature type="compositionally biased region" description="Basic and acidic residues" evidence="6">
    <location>
        <begin position="1"/>
        <end position="16"/>
    </location>
</feature>
<keyword evidence="3" id="KW-0507">mRNA processing</keyword>
<dbReference type="InterPro" id="IPR007854">
    <property type="entry name" value="Fip1_dom"/>
</dbReference>
<comment type="subcellular location">
    <subcellularLocation>
        <location evidence="1">Nucleus</location>
    </subcellularLocation>
</comment>
<dbReference type="InterPro" id="IPR044976">
    <property type="entry name" value="FIPS5/FIPS3-like"/>
</dbReference>
<dbReference type="eggNOG" id="KOG1049">
    <property type="taxonomic scope" value="Eukaryota"/>
</dbReference>
<evidence type="ECO:0000256" key="5">
    <source>
        <dbReference type="SAM" id="Coils"/>
    </source>
</evidence>
<dbReference type="HOGENOM" id="CLU_850981_0_0_1"/>
<gene>
    <name evidence="8" type="primary">Fip1</name>
    <name evidence="8" type="ORF">OSTLU_119510</name>
</gene>
<keyword evidence="5" id="KW-0175">Coiled coil</keyword>
<accession>A4RT12</accession>
<keyword evidence="9" id="KW-1185">Reference proteome</keyword>
<feature type="domain" description="Pre-mRNA polyadenylation factor Fip1" evidence="7">
    <location>
        <begin position="127"/>
        <end position="169"/>
    </location>
</feature>
<keyword evidence="4" id="KW-0539">Nucleus</keyword>
<dbReference type="PANTHER" id="PTHR36884">
    <property type="entry name" value="FIP1[III]-LIKE PROTEIN"/>
    <property type="match status" value="1"/>
</dbReference>
<evidence type="ECO:0000256" key="3">
    <source>
        <dbReference type="ARBA" id="ARBA00022664"/>
    </source>
</evidence>
<feature type="coiled-coil region" evidence="5">
    <location>
        <begin position="266"/>
        <end position="300"/>
    </location>
</feature>
<dbReference type="KEGG" id="olu:OSTLU_119510"/>
<sequence>MTGFSREKGLNEEKLFGEIFHSGETGSGAERTRSTPESLEERRGTEFVKHDDRKIPQPPPGKPRTGRESVSSRLPDGRWNTYNGQMPNARYNELQQRILPGGEGGARFIPPDEYKEFLQLGHGGVFDLDLDNIDVAPWRRRGAELNSYFNYGFTERSWRLYIKEIRRARMELHLRNSIEIGFTENNSTVDTDLPPEVRRALGGWEYEGQSRSTSLPPVGSSHEVLGVKNTEYLLQPSENFHNESQVNTQQLYEGTRPAQVKMNSQQQSMEAKLAGGEMTLEELREEAQNIQSEYRALVASSTLSSAKNYELQSKMLEIKKRIAQYQA</sequence>
<feature type="compositionally biased region" description="Basic and acidic residues" evidence="6">
    <location>
        <begin position="30"/>
        <end position="55"/>
    </location>
</feature>
<protein>
    <submittedName>
        <fullName evidence="8">Fip1 motif containing protein</fullName>
    </submittedName>
</protein>
<evidence type="ECO:0000256" key="1">
    <source>
        <dbReference type="ARBA" id="ARBA00004123"/>
    </source>
</evidence>
<dbReference type="GO" id="GO:0005634">
    <property type="term" value="C:nucleus"/>
    <property type="evidence" value="ECO:0007669"/>
    <property type="project" value="UniProtKB-SubCell"/>
</dbReference>
<dbReference type="STRING" id="436017.A4RT12"/>
<evidence type="ECO:0000256" key="4">
    <source>
        <dbReference type="ARBA" id="ARBA00023242"/>
    </source>
</evidence>
<proteinExistence type="inferred from homology"/>
<evidence type="ECO:0000256" key="6">
    <source>
        <dbReference type="SAM" id="MobiDB-lite"/>
    </source>
</evidence>
<dbReference type="Proteomes" id="UP000001568">
    <property type="component" value="Chromosome 2"/>
</dbReference>
<dbReference type="EMBL" id="CP000582">
    <property type="protein sequence ID" value="ABO94691.1"/>
    <property type="molecule type" value="Genomic_DNA"/>
</dbReference>
<name>A4RT12_OSTLU</name>
<dbReference type="GO" id="GO:0006397">
    <property type="term" value="P:mRNA processing"/>
    <property type="evidence" value="ECO:0007669"/>
    <property type="project" value="UniProtKB-KW"/>
</dbReference>
<dbReference type="PANTHER" id="PTHR36884:SF4">
    <property type="entry name" value="FIP1[III]-LIKE PROTEIN"/>
    <property type="match status" value="1"/>
</dbReference>
<dbReference type="GeneID" id="5000525"/>
<feature type="region of interest" description="Disordered" evidence="6">
    <location>
        <begin position="1"/>
        <end position="86"/>
    </location>
</feature>